<evidence type="ECO:0000256" key="4">
    <source>
        <dbReference type="ARBA" id="ARBA00022846"/>
    </source>
</evidence>
<evidence type="ECO:0000256" key="5">
    <source>
        <dbReference type="ARBA" id="ARBA00023069"/>
    </source>
</evidence>
<dbReference type="InterPro" id="IPR042814">
    <property type="entry name" value="Morn5"/>
</dbReference>
<name>A0A078KIU1_PLAYE</name>
<dbReference type="Proteomes" id="UP000072904">
    <property type="component" value="Chromosome 10"/>
</dbReference>
<evidence type="ECO:0000256" key="6">
    <source>
        <dbReference type="ARBA" id="ARBA00023273"/>
    </source>
</evidence>
<keyword evidence="4" id="KW-0282">Flagellum</keyword>
<evidence type="ECO:0000256" key="2">
    <source>
        <dbReference type="ARBA" id="ARBA00016322"/>
    </source>
</evidence>
<dbReference type="SMART" id="SM00698">
    <property type="entry name" value="MORN"/>
    <property type="match status" value="1"/>
</dbReference>
<reference evidence="9 10" key="1">
    <citation type="journal article" date="2014" name="BMC Biol.">
        <title>A comprehensive evaluation of rodent malaria parasite genomes and gene expression.</title>
        <authorList>
            <person name="Otto T.D."/>
            <person name="Bohme U."/>
            <person name="Jackson A.P."/>
            <person name="Hunt M."/>
            <person name="Franke-Fayard B."/>
            <person name="Hoeijmakers W.A."/>
            <person name="Religa A.A."/>
            <person name="Robertson L."/>
            <person name="Sanders M."/>
            <person name="Ogun S.A."/>
            <person name="Cunningham D."/>
            <person name="Erhart A."/>
            <person name="Billker O."/>
            <person name="Khan S.M."/>
            <person name="Stunnenberg H.G."/>
            <person name="Langhorne J."/>
            <person name="Holder A.A."/>
            <person name="Waters A.P."/>
            <person name="Newbold C.I."/>
            <person name="Pain A."/>
            <person name="Berriman M."/>
            <person name="Janse C.J."/>
        </authorList>
    </citation>
    <scope>NUCLEOTIDE SEQUENCE [LARGE SCALE GENOMIC DNA]</scope>
    <source>
        <strain evidence="8 9">17X</strain>
        <strain evidence="7 10">YM</strain>
    </source>
</reference>
<dbReference type="Gene3D" id="2.20.110.10">
    <property type="entry name" value="Histone H3 K4-specific methyltransferase SET7/9 N-terminal domain"/>
    <property type="match status" value="1"/>
</dbReference>
<reference evidence="8" key="4">
    <citation type="submission" date="2019-05" db="EMBL/GenBank/DDBJ databases">
        <authorList>
            <consortium name="Pathogen Informatics"/>
        </authorList>
    </citation>
    <scope>NUCLEOTIDE SEQUENCE</scope>
    <source>
        <strain evidence="8">17X</strain>
    </source>
</reference>
<dbReference type="PANTHER" id="PTHR46437:SF1">
    <property type="entry name" value="MORN REPEAT-CONTAINING PROTEIN 5"/>
    <property type="match status" value="1"/>
</dbReference>
<organism evidence="8 9">
    <name type="scientific">Plasmodium yoelii</name>
    <dbReference type="NCBI Taxonomy" id="5861"/>
    <lineage>
        <taxon>Eukaryota</taxon>
        <taxon>Sar</taxon>
        <taxon>Alveolata</taxon>
        <taxon>Apicomplexa</taxon>
        <taxon>Aconoidasida</taxon>
        <taxon>Haemosporida</taxon>
        <taxon>Plasmodiidae</taxon>
        <taxon>Plasmodium</taxon>
        <taxon>Plasmodium (Vinckeia)</taxon>
    </lineage>
</organism>
<dbReference type="GO" id="GO:0031514">
    <property type="term" value="C:motile cilium"/>
    <property type="evidence" value="ECO:0007669"/>
    <property type="project" value="UniProtKB-SubCell"/>
</dbReference>
<protein>
    <recommendedName>
        <fullName evidence="2">MORN repeat-containing protein 5</fullName>
    </recommendedName>
</protein>
<dbReference type="VEuPathDB" id="PlasmoDB:PYYM_1019700"/>
<reference evidence="8" key="3">
    <citation type="submission" date="2014-05" db="EMBL/GenBank/DDBJ databases">
        <authorList>
            <person name="Aslett M.A."/>
            <person name="De Silva N."/>
        </authorList>
    </citation>
    <scope>NUCLEOTIDE SEQUENCE</scope>
    <source>
        <strain evidence="8">17X</strain>
    </source>
</reference>
<evidence type="ECO:0000313" key="10">
    <source>
        <dbReference type="Proteomes" id="UP000072904"/>
    </source>
</evidence>
<keyword evidence="6" id="KW-0966">Cell projection</keyword>
<dbReference type="RefSeq" id="XP_729883.1">
    <property type="nucleotide sequence ID" value="XM_724790.1"/>
</dbReference>
<evidence type="ECO:0000313" key="8">
    <source>
        <dbReference type="EMBL" id="VTZ78931.1"/>
    </source>
</evidence>
<accession>A0A078KIU1</accession>
<dbReference type="VEuPathDB" id="PlasmoDB:PY00208"/>
<gene>
    <name evidence="8" type="ORF">PY17X_1019700</name>
    <name evidence="7" type="ORF">PYYM_1019700</name>
</gene>
<dbReference type="VEuPathDB" id="PlasmoDB:PY17X_1019700"/>
<dbReference type="KEGG" id="pyo:PY17X_1019700"/>
<keyword evidence="3" id="KW-0677">Repeat</keyword>
<proteinExistence type="predicted"/>
<evidence type="ECO:0000313" key="7">
    <source>
        <dbReference type="EMBL" id="CDU85035.1"/>
    </source>
</evidence>
<dbReference type="Proteomes" id="UP000072874">
    <property type="component" value="Chromosome 10"/>
</dbReference>
<keyword evidence="5" id="KW-0969">Cilium</keyword>
<dbReference type="OMA" id="NGRMEGK"/>
<evidence type="ECO:0000256" key="1">
    <source>
        <dbReference type="ARBA" id="ARBA00004230"/>
    </source>
</evidence>
<dbReference type="OrthoDB" id="288868at2759"/>
<evidence type="ECO:0000256" key="3">
    <source>
        <dbReference type="ARBA" id="ARBA00022737"/>
    </source>
</evidence>
<dbReference type="EMBL" id="LK934638">
    <property type="protein sequence ID" value="CDU85035.1"/>
    <property type="molecule type" value="Genomic_DNA"/>
</dbReference>
<dbReference type="AlphaFoldDB" id="A0A078KIU1"/>
<dbReference type="VEuPathDB" id="PlasmoDB:Py17XNL_001002249"/>
<reference evidence="7" key="2">
    <citation type="submission" date="2014-05" db="EMBL/GenBank/DDBJ databases">
        <authorList>
            <person name="Aslett A.Martin."/>
            <person name="De Silva Nishadi"/>
        </authorList>
    </citation>
    <scope>NUCLEOTIDE SEQUENCE</scope>
    <source>
        <strain evidence="7">YM</strain>
    </source>
</reference>
<dbReference type="InterPro" id="IPR003409">
    <property type="entry name" value="MORN"/>
</dbReference>
<dbReference type="GeneID" id="3807185"/>
<sequence length="148" mass="17716">MSNITYLNDEKTKGKYVYPNGNIYVGEFKNNKFHGHGTLIFKEKGEYKGTWENGKSVNGNYYFNDGLKYENTWDYLTDFPYFYNEEINKNEVIYQKEKRNEYLDNIYDIGDGYYKIDGNCVYAFGDNKEIRKVNAREKNWIKDHCAKY</sequence>
<dbReference type="PANTHER" id="PTHR46437">
    <property type="entry name" value="MORN REPEAT-CONTAINING PROTEIN 5"/>
    <property type="match status" value="1"/>
</dbReference>
<comment type="subcellular location">
    <subcellularLocation>
        <location evidence="1">Cell projection</location>
        <location evidence="1">Cilium</location>
        <location evidence="1">Flagellum</location>
    </subcellularLocation>
</comment>
<evidence type="ECO:0000313" key="9">
    <source>
        <dbReference type="Proteomes" id="UP000072874"/>
    </source>
</evidence>
<dbReference type="EMBL" id="LM993664">
    <property type="protein sequence ID" value="VTZ78931.1"/>
    <property type="molecule type" value="Genomic_DNA"/>
</dbReference>
<dbReference type="Pfam" id="PF02493">
    <property type="entry name" value="MORN"/>
    <property type="match status" value="3"/>
</dbReference>
<dbReference type="SUPFAM" id="SSF82185">
    <property type="entry name" value="Histone H3 K4-specific methyltransferase SET7/9 N-terminal domain"/>
    <property type="match status" value="1"/>
</dbReference>